<dbReference type="Pfam" id="PF01512">
    <property type="entry name" value="Complex1_51K"/>
    <property type="match status" value="1"/>
</dbReference>
<dbReference type="Gene3D" id="1.20.1440.230">
    <property type="entry name" value="NADH-ubiquinone oxidoreductase 51kDa subunit, iron-sulphur binding domain"/>
    <property type="match status" value="1"/>
</dbReference>
<protein>
    <submittedName>
        <fullName evidence="7">NADH dehydrogenase (Quinone)</fullName>
    </submittedName>
</protein>
<evidence type="ECO:0000313" key="7">
    <source>
        <dbReference type="EMBL" id="EES51575.1"/>
    </source>
</evidence>
<dbReference type="PANTHER" id="PTHR43578:SF3">
    <property type="entry name" value="NADH-QUINONE OXIDOREDUCTASE SUBUNIT F"/>
    <property type="match status" value="1"/>
</dbReference>
<dbReference type="AlphaFoldDB" id="C6I0C0"/>
<comment type="similarity">
    <text evidence="1">Belongs to the complex I 51 kDa subunit family.</text>
</comment>
<keyword evidence="4" id="KW-0408">Iron</keyword>
<dbReference type="InterPro" id="IPR011538">
    <property type="entry name" value="Nuo51_FMN-bd"/>
</dbReference>
<keyword evidence="8" id="KW-1185">Reference proteome</keyword>
<evidence type="ECO:0000256" key="2">
    <source>
        <dbReference type="ARBA" id="ARBA00022485"/>
    </source>
</evidence>
<dbReference type="SMART" id="SM00928">
    <property type="entry name" value="NADH_4Fe-4S"/>
    <property type="match status" value="1"/>
</dbReference>
<dbReference type="Gene3D" id="3.10.20.600">
    <property type="match status" value="1"/>
</dbReference>
<dbReference type="InterPro" id="IPR037225">
    <property type="entry name" value="Nuo51_FMN-bd_sf"/>
</dbReference>
<dbReference type="SUPFAM" id="SSF140490">
    <property type="entry name" value="Nqo1C-terminal domain-like"/>
    <property type="match status" value="1"/>
</dbReference>
<dbReference type="InterPro" id="IPR019575">
    <property type="entry name" value="Nuop51_4Fe4S-bd"/>
</dbReference>
<name>C6I0C0_9BACT</name>
<dbReference type="PANTHER" id="PTHR43578">
    <property type="entry name" value="NADH-QUINONE OXIDOREDUCTASE SUBUNIT F"/>
    <property type="match status" value="1"/>
</dbReference>
<proteinExistence type="inferred from homology"/>
<dbReference type="SUPFAM" id="SSF142019">
    <property type="entry name" value="Nqo1 FMN-binding domain-like"/>
    <property type="match status" value="1"/>
</dbReference>
<keyword evidence="3" id="KW-0479">Metal-binding</keyword>
<feature type="domain" description="NADH-ubiquinone oxidoreductase 51kDa subunit iron-sulphur binding" evidence="6">
    <location>
        <begin position="356"/>
        <end position="401"/>
    </location>
</feature>
<dbReference type="InterPro" id="IPR037207">
    <property type="entry name" value="Nuop51_4Fe4S-bd_sf"/>
</dbReference>
<dbReference type="EMBL" id="GG693887">
    <property type="protein sequence ID" value="EES51575.1"/>
    <property type="molecule type" value="Genomic_DNA"/>
</dbReference>
<accession>C6I0C0</accession>
<dbReference type="Proteomes" id="UP000009374">
    <property type="component" value="Unassembled WGS sequence"/>
</dbReference>
<keyword evidence="5" id="KW-0411">Iron-sulfur</keyword>
<evidence type="ECO:0000256" key="4">
    <source>
        <dbReference type="ARBA" id="ARBA00023004"/>
    </source>
</evidence>
<dbReference type="Gene3D" id="3.40.50.11540">
    <property type="entry name" value="NADH-ubiquinone oxidoreductase 51kDa subunit"/>
    <property type="match status" value="1"/>
</dbReference>
<gene>
    <name evidence="7" type="ORF">UBAL3_95680012</name>
</gene>
<reference evidence="7 8" key="1">
    <citation type="journal article" date="2009" name="Appl. Environ. Microbiol.">
        <title>Community genomic and proteomic analyses of chemoautotrophic iron-oxidizing "Leptospirillum rubarum" (Group II) and "Leptospirillum ferrodiazotrophum" (Group III) bacteria in acid mine drainage biofilms.</title>
        <authorList>
            <person name="Goltsman D.S."/>
            <person name="Denef V.J."/>
            <person name="Singer S.W."/>
            <person name="VerBerkmoes N.C."/>
            <person name="Lefsrud M."/>
            <person name="Mueller R.S."/>
            <person name="Dick G.J."/>
            <person name="Sun C.L."/>
            <person name="Wheeler K.E."/>
            <person name="Zemla A."/>
            <person name="Baker B.J."/>
            <person name="Hauser L."/>
            <person name="Land M."/>
            <person name="Shah M.B."/>
            <person name="Thelen M.P."/>
            <person name="Hettich R.L."/>
            <person name="Banfield J.F."/>
        </authorList>
    </citation>
    <scope>NUCLEOTIDE SEQUENCE [LARGE SCALE GENOMIC DNA]</scope>
</reference>
<evidence type="ECO:0000259" key="6">
    <source>
        <dbReference type="SMART" id="SM00928"/>
    </source>
</evidence>
<keyword evidence="2" id="KW-0004">4Fe-4S</keyword>
<evidence type="ECO:0000256" key="1">
    <source>
        <dbReference type="ARBA" id="ARBA00007523"/>
    </source>
</evidence>
<dbReference type="GO" id="GO:0051539">
    <property type="term" value="F:4 iron, 4 sulfur cluster binding"/>
    <property type="evidence" value="ECO:0007669"/>
    <property type="project" value="UniProtKB-KW"/>
</dbReference>
<evidence type="ECO:0000313" key="8">
    <source>
        <dbReference type="Proteomes" id="UP000009374"/>
    </source>
</evidence>
<dbReference type="Pfam" id="PF10589">
    <property type="entry name" value="NADH_4Fe-4S"/>
    <property type="match status" value="1"/>
</dbReference>
<dbReference type="GO" id="GO:0046872">
    <property type="term" value="F:metal ion binding"/>
    <property type="evidence" value="ECO:0007669"/>
    <property type="project" value="UniProtKB-KW"/>
</dbReference>
<dbReference type="SUPFAM" id="SSF142984">
    <property type="entry name" value="Nqo1 middle domain-like"/>
    <property type="match status" value="1"/>
</dbReference>
<evidence type="ECO:0000256" key="3">
    <source>
        <dbReference type="ARBA" id="ARBA00022723"/>
    </source>
</evidence>
<dbReference type="Gene3D" id="6.10.250.1450">
    <property type="match status" value="1"/>
</dbReference>
<evidence type="ECO:0000256" key="5">
    <source>
        <dbReference type="ARBA" id="ARBA00023014"/>
    </source>
</evidence>
<organism evidence="7 8">
    <name type="scientific">Leptospirillum ferrodiazotrophum</name>
    <dbReference type="NCBI Taxonomy" id="412449"/>
    <lineage>
        <taxon>Bacteria</taxon>
        <taxon>Pseudomonadati</taxon>
        <taxon>Nitrospirota</taxon>
        <taxon>Nitrospiria</taxon>
        <taxon>Nitrospirales</taxon>
        <taxon>Nitrospiraceae</taxon>
        <taxon>Leptospirillum</taxon>
    </lineage>
</organism>
<sequence>MALQPLLFSGATKASNLKVLFLMNMTIMEGPDRVLTNPAIFGDPSLASYERGGGYKGLRRVLSGLSPSDVIAEIKESGLRGRGGSGFPTALKWEKVANHRVPVRYVVANGSEGEPGSHKDHYLISRSPHQILEGMIIACFAVSAKSGHLFVKESFPEGINILRKAREEALAAGLLGNNILGSGFSVDIEIFVGPAAYIAGEETALLEALEGRVPRPRPKPPFYPTEMGLYNKPTVVNNVETYAHVSRILAEGTVKFRERGTPKSPGTMIFSVSGSVRRPVVVELPLGFSLERLLYDYAGGPLPGETFQCFFTGGPSFGILPAREIDTPLEYDALRAKGTGLGSAGIIVLGSKDSILATTAAFSEFYEKGSCGQCPPCRLGTESLHQTLEGLMNGQNSEDGIERLLKVTKMIKGRGNCGLITASAFMVESLLEHFTPLLREELASRGTEVSRRIPTWHYDHFVDPVPGTAGSPSHS</sequence>